<dbReference type="PANTHER" id="PTHR33371:SF4">
    <property type="entry name" value="INTERMEMBRANE PHOSPHOLIPID TRANSPORT SYSTEM BINDING PROTEIN MLAD"/>
    <property type="match status" value="1"/>
</dbReference>
<evidence type="ECO:0000256" key="1">
    <source>
        <dbReference type="SAM" id="Phobius"/>
    </source>
</evidence>
<dbReference type="Pfam" id="PF02470">
    <property type="entry name" value="MlaD"/>
    <property type="match status" value="1"/>
</dbReference>
<evidence type="ECO:0000313" key="4">
    <source>
        <dbReference type="Proteomes" id="UP001589688"/>
    </source>
</evidence>
<keyword evidence="1" id="KW-0812">Transmembrane</keyword>
<keyword evidence="1" id="KW-1133">Transmembrane helix</keyword>
<feature type="domain" description="Mce/MlaD" evidence="2">
    <location>
        <begin position="39"/>
        <end position="101"/>
    </location>
</feature>
<keyword evidence="4" id="KW-1185">Reference proteome</keyword>
<dbReference type="RefSeq" id="WP_027951997.1">
    <property type="nucleotide sequence ID" value="NZ_JADU01000010.1"/>
</dbReference>
<sequence>MKFFTKEVKIAIVAIVGIVLLFFGLNFLKGMSLFSNDSSYFIKFRDISGLSASNPIYADGYQVGVVKGIDYDYEGNGEVVVRFDVDNNLRIPRGSSAEIVSDLMGNVKMNLLLANNPRDRVEPGDTLVGAINGGLMGSIGALMPTVQQMLPKLDSILASVNALLADPALARSLHNVETISGNLTTTTRSLNTLMAGLNARMPGLMNKADAALAKAGTTLDNTSRLTENLAAVDVQGTMAKVDRTLANVQSITDRLNNGEGTLGLLMNDPALYNNLNATMQSADSLLVNLKAHPSRYVHFSLFGRKNR</sequence>
<feature type="transmembrane region" description="Helical" evidence="1">
    <location>
        <begin position="12"/>
        <end position="34"/>
    </location>
</feature>
<comment type="caution">
    <text evidence="3">The sequence shown here is derived from an EMBL/GenBank/DDBJ whole genome shotgun (WGS) entry which is preliminary data.</text>
</comment>
<dbReference type="EMBL" id="JBHLZF010000001">
    <property type="protein sequence ID" value="MFB9896352.1"/>
    <property type="molecule type" value="Genomic_DNA"/>
</dbReference>
<keyword evidence="1" id="KW-0472">Membrane</keyword>
<dbReference type="InterPro" id="IPR052336">
    <property type="entry name" value="MlaD_Phospholipid_Transporter"/>
</dbReference>
<dbReference type="Proteomes" id="UP001589688">
    <property type="component" value="Unassembled WGS sequence"/>
</dbReference>
<evidence type="ECO:0000259" key="2">
    <source>
        <dbReference type="Pfam" id="PF02470"/>
    </source>
</evidence>
<dbReference type="PANTHER" id="PTHR33371">
    <property type="entry name" value="INTERMEMBRANE PHOSPHOLIPID TRANSPORT SYSTEM BINDING PROTEIN MLAD-RELATED"/>
    <property type="match status" value="1"/>
</dbReference>
<organism evidence="3 4">
    <name type="scientific">Hallella seregens ATCC 51272</name>
    <dbReference type="NCBI Taxonomy" id="1336250"/>
    <lineage>
        <taxon>Bacteria</taxon>
        <taxon>Pseudomonadati</taxon>
        <taxon>Bacteroidota</taxon>
        <taxon>Bacteroidia</taxon>
        <taxon>Bacteroidales</taxon>
        <taxon>Prevotellaceae</taxon>
        <taxon>Hallella</taxon>
    </lineage>
</organism>
<name>A0ABV5ZG48_9BACT</name>
<reference evidence="3 4" key="1">
    <citation type="submission" date="2024-09" db="EMBL/GenBank/DDBJ databases">
        <authorList>
            <person name="Sun Q."/>
            <person name="Mori K."/>
        </authorList>
    </citation>
    <scope>NUCLEOTIDE SEQUENCE [LARGE SCALE GENOMIC DNA]</scope>
    <source>
        <strain evidence="3 4">ATCC 51272</strain>
    </source>
</reference>
<protein>
    <submittedName>
        <fullName evidence="3">MlaD family protein</fullName>
    </submittedName>
</protein>
<proteinExistence type="predicted"/>
<accession>A0ABV5ZG48</accession>
<evidence type="ECO:0000313" key="3">
    <source>
        <dbReference type="EMBL" id="MFB9896352.1"/>
    </source>
</evidence>
<dbReference type="InterPro" id="IPR003399">
    <property type="entry name" value="Mce/MlaD"/>
</dbReference>
<gene>
    <name evidence="3" type="ORF">ACFFK8_00555</name>
</gene>